<organism evidence="1 2">
    <name type="scientific">Actinoplanes octamycinicus</name>
    <dbReference type="NCBI Taxonomy" id="135948"/>
    <lineage>
        <taxon>Bacteria</taxon>
        <taxon>Bacillati</taxon>
        <taxon>Actinomycetota</taxon>
        <taxon>Actinomycetes</taxon>
        <taxon>Micromonosporales</taxon>
        <taxon>Micromonosporaceae</taxon>
        <taxon>Actinoplanes</taxon>
    </lineage>
</organism>
<accession>A0A7W7GTL9</accession>
<dbReference type="AlphaFoldDB" id="A0A7W7GTL9"/>
<dbReference type="Proteomes" id="UP000546162">
    <property type="component" value="Unassembled WGS sequence"/>
</dbReference>
<keyword evidence="2" id="KW-1185">Reference proteome</keyword>
<proteinExistence type="predicted"/>
<comment type="caution">
    <text evidence="1">The sequence shown here is derived from an EMBL/GenBank/DDBJ whole genome shotgun (WGS) entry which is preliminary data.</text>
</comment>
<sequence length="63" mass="6682">MVMDGAERAIDGSLGDTWASANWDGCGTLPRLIRLAALTESDHMGFEERGFRGSGSEATTSGY</sequence>
<protein>
    <submittedName>
        <fullName evidence="1">Uncharacterized protein</fullName>
    </submittedName>
</protein>
<gene>
    <name evidence="1" type="ORF">BJY16_001544</name>
</gene>
<evidence type="ECO:0000313" key="1">
    <source>
        <dbReference type="EMBL" id="MBB4738085.1"/>
    </source>
</evidence>
<dbReference type="EMBL" id="JACHNB010000001">
    <property type="protein sequence ID" value="MBB4738085.1"/>
    <property type="molecule type" value="Genomic_DNA"/>
</dbReference>
<evidence type="ECO:0000313" key="2">
    <source>
        <dbReference type="Proteomes" id="UP000546162"/>
    </source>
</evidence>
<reference evidence="1 2" key="1">
    <citation type="submission" date="2020-08" db="EMBL/GenBank/DDBJ databases">
        <title>Sequencing the genomes of 1000 actinobacteria strains.</title>
        <authorList>
            <person name="Klenk H.-P."/>
        </authorList>
    </citation>
    <scope>NUCLEOTIDE SEQUENCE [LARGE SCALE GENOMIC DNA]</scope>
    <source>
        <strain evidence="1 2">DSM 45809</strain>
    </source>
</reference>
<name>A0A7W7GTL9_9ACTN</name>